<name>A0ABR2LXJ3_9ASPA</name>
<keyword evidence="1" id="KW-0472">Membrane</keyword>
<evidence type="ECO:0000313" key="2">
    <source>
        <dbReference type="EMBL" id="KAK8953465.1"/>
    </source>
</evidence>
<comment type="caution">
    <text evidence="2">The sequence shown here is derived from an EMBL/GenBank/DDBJ whole genome shotgun (WGS) entry which is preliminary data.</text>
</comment>
<gene>
    <name evidence="2" type="ORF">KSP40_PGU000302</name>
</gene>
<keyword evidence="1" id="KW-0812">Transmembrane</keyword>
<evidence type="ECO:0000313" key="3">
    <source>
        <dbReference type="Proteomes" id="UP001412067"/>
    </source>
</evidence>
<keyword evidence="3" id="KW-1185">Reference proteome</keyword>
<accession>A0ABR2LXJ3</accession>
<organism evidence="2 3">
    <name type="scientific">Platanthera guangdongensis</name>
    <dbReference type="NCBI Taxonomy" id="2320717"/>
    <lineage>
        <taxon>Eukaryota</taxon>
        <taxon>Viridiplantae</taxon>
        <taxon>Streptophyta</taxon>
        <taxon>Embryophyta</taxon>
        <taxon>Tracheophyta</taxon>
        <taxon>Spermatophyta</taxon>
        <taxon>Magnoliopsida</taxon>
        <taxon>Liliopsida</taxon>
        <taxon>Asparagales</taxon>
        <taxon>Orchidaceae</taxon>
        <taxon>Orchidoideae</taxon>
        <taxon>Orchideae</taxon>
        <taxon>Orchidinae</taxon>
        <taxon>Platanthera</taxon>
    </lineage>
</organism>
<proteinExistence type="predicted"/>
<evidence type="ECO:0000256" key="1">
    <source>
        <dbReference type="SAM" id="Phobius"/>
    </source>
</evidence>
<keyword evidence="1" id="KW-1133">Transmembrane helix</keyword>
<feature type="transmembrane region" description="Helical" evidence="1">
    <location>
        <begin position="54"/>
        <end position="73"/>
    </location>
</feature>
<reference evidence="2 3" key="1">
    <citation type="journal article" date="2022" name="Nat. Plants">
        <title>Genomes of leafy and leafless Platanthera orchids illuminate the evolution of mycoheterotrophy.</title>
        <authorList>
            <person name="Li M.H."/>
            <person name="Liu K.W."/>
            <person name="Li Z."/>
            <person name="Lu H.C."/>
            <person name="Ye Q.L."/>
            <person name="Zhang D."/>
            <person name="Wang J.Y."/>
            <person name="Li Y.F."/>
            <person name="Zhong Z.M."/>
            <person name="Liu X."/>
            <person name="Yu X."/>
            <person name="Liu D.K."/>
            <person name="Tu X.D."/>
            <person name="Liu B."/>
            <person name="Hao Y."/>
            <person name="Liao X.Y."/>
            <person name="Jiang Y.T."/>
            <person name="Sun W.H."/>
            <person name="Chen J."/>
            <person name="Chen Y.Q."/>
            <person name="Ai Y."/>
            <person name="Zhai J.W."/>
            <person name="Wu S.S."/>
            <person name="Zhou Z."/>
            <person name="Hsiao Y.Y."/>
            <person name="Wu W.L."/>
            <person name="Chen Y.Y."/>
            <person name="Lin Y.F."/>
            <person name="Hsu J.L."/>
            <person name="Li C.Y."/>
            <person name="Wang Z.W."/>
            <person name="Zhao X."/>
            <person name="Zhong W.Y."/>
            <person name="Ma X.K."/>
            <person name="Ma L."/>
            <person name="Huang J."/>
            <person name="Chen G.Z."/>
            <person name="Huang M.Z."/>
            <person name="Huang L."/>
            <person name="Peng D.H."/>
            <person name="Luo Y.B."/>
            <person name="Zou S.Q."/>
            <person name="Chen S.P."/>
            <person name="Lan S."/>
            <person name="Tsai W.C."/>
            <person name="Van de Peer Y."/>
            <person name="Liu Z.J."/>
        </authorList>
    </citation>
    <scope>NUCLEOTIDE SEQUENCE [LARGE SCALE GENOMIC DNA]</scope>
    <source>
        <strain evidence="2">Lor288</strain>
    </source>
</reference>
<dbReference type="Proteomes" id="UP001412067">
    <property type="component" value="Unassembled WGS sequence"/>
</dbReference>
<protein>
    <submittedName>
        <fullName evidence="2">Uncharacterized protein</fullName>
    </submittedName>
</protein>
<sequence length="74" mass="8103">MWLQTTVSGVRIAPHPQPAQKGRAFTSEGREIMIRIAATNLLNSGMVLCQNGMALFYLSVSSVLLHIVHRVGIN</sequence>
<dbReference type="EMBL" id="JBBWWR010000014">
    <property type="protein sequence ID" value="KAK8953465.1"/>
    <property type="molecule type" value="Genomic_DNA"/>
</dbReference>